<feature type="domain" description="HipA-like kinase" evidence="1">
    <location>
        <begin position="16"/>
        <end position="189"/>
    </location>
</feature>
<keyword evidence="3" id="KW-1185">Reference proteome</keyword>
<sequence length="234" mass="25972">MFAGKNWQPESIERVTRVLDTSTKPISAVTDDGMAIVKYIGNPQGPEALICELVGTELASCIGLQTPDFAVADIPALELPGHPLLQVASGPAFFSRWEEAVSLSPKSGLLQKLRCPEDLAKLVVLDTWIRNKDRFSEVGVEGYGVVNFDNVLLRRDKRKVELLVIDHTHAFIETTLDDELDQAWIDEQEVYGLFQQIEPFLTRKSIDDALAAVNKIDLEAIEGHCQVVRGVVFD</sequence>
<proteinExistence type="predicted"/>
<accession>A0ABZ2Y0F8</accession>
<evidence type="ECO:0000313" key="2">
    <source>
        <dbReference type="EMBL" id="WZK91147.1"/>
    </source>
</evidence>
<dbReference type="RefSeq" id="WP_406651215.1">
    <property type="nucleotide sequence ID" value="NZ_CP123585.1"/>
</dbReference>
<evidence type="ECO:0000259" key="1">
    <source>
        <dbReference type="Pfam" id="PF20613"/>
    </source>
</evidence>
<geneLocation type="plasmid" evidence="2 3">
    <name>unnamed4</name>
</geneLocation>
<keyword evidence="2" id="KW-0614">Plasmid</keyword>
<dbReference type="Proteomes" id="UP001623232">
    <property type="component" value="Plasmid unnamed4"/>
</dbReference>
<name>A0ABZ2Y0F8_9RHOB</name>
<dbReference type="EMBL" id="CP123585">
    <property type="protein sequence ID" value="WZK91147.1"/>
    <property type="molecule type" value="Genomic_DNA"/>
</dbReference>
<organism evidence="2 3">
    <name type="scientific">Aliisedimentitalea scapharcae</name>
    <dbReference type="NCBI Taxonomy" id="1524259"/>
    <lineage>
        <taxon>Bacteria</taxon>
        <taxon>Pseudomonadati</taxon>
        <taxon>Pseudomonadota</taxon>
        <taxon>Alphaproteobacteria</taxon>
        <taxon>Rhodobacterales</taxon>
        <taxon>Roseobacteraceae</taxon>
        <taxon>Aliisedimentitalea</taxon>
    </lineage>
</organism>
<reference evidence="2 3" key="1">
    <citation type="submission" date="2023-04" db="EMBL/GenBank/DDBJ databases">
        <title>Complete genome sequence of Alisedimentitalea scapharcae.</title>
        <authorList>
            <person name="Rong J.-C."/>
            <person name="Yi M.-L."/>
            <person name="Zhao Q."/>
        </authorList>
    </citation>
    <scope>NUCLEOTIDE SEQUENCE [LARGE SCALE GENOMIC DNA]</scope>
    <source>
        <strain evidence="2 3">KCTC 42119</strain>
        <plasmid evidence="2 3">unnamed4</plasmid>
    </source>
</reference>
<dbReference type="InterPro" id="IPR046748">
    <property type="entry name" value="HipA_2"/>
</dbReference>
<dbReference type="Pfam" id="PF20613">
    <property type="entry name" value="HipA_2"/>
    <property type="match status" value="1"/>
</dbReference>
<gene>
    <name evidence="2" type="ORF">QEZ52_21515</name>
</gene>
<protein>
    <recommendedName>
        <fullName evidence="1">HipA-like kinase domain-containing protein</fullName>
    </recommendedName>
</protein>
<evidence type="ECO:0000313" key="3">
    <source>
        <dbReference type="Proteomes" id="UP001623232"/>
    </source>
</evidence>